<dbReference type="Pfam" id="PF01471">
    <property type="entry name" value="PG_binding_1"/>
    <property type="match status" value="1"/>
</dbReference>
<dbReference type="InterPro" id="IPR045380">
    <property type="entry name" value="LD_TPept_scaffold_dom"/>
</dbReference>
<comment type="pathway">
    <text evidence="1 7">Cell wall biogenesis; peptidoglycan biosynthesis.</text>
</comment>
<proteinExistence type="inferred from homology"/>
<dbReference type="GO" id="GO:0008360">
    <property type="term" value="P:regulation of cell shape"/>
    <property type="evidence" value="ECO:0007669"/>
    <property type="project" value="UniProtKB-UniRule"/>
</dbReference>
<name>A0A2V4MNJ0_9RHOB</name>
<feature type="signal peptide" evidence="8">
    <location>
        <begin position="1"/>
        <end position="32"/>
    </location>
</feature>
<dbReference type="SUPFAM" id="SSF47090">
    <property type="entry name" value="PGBD-like"/>
    <property type="match status" value="1"/>
</dbReference>
<dbReference type="RefSeq" id="WP_110795035.1">
    <property type="nucleotide sequence ID" value="NZ_KZ826482.1"/>
</dbReference>
<dbReference type="GO" id="GO:0071555">
    <property type="term" value="P:cell wall organization"/>
    <property type="evidence" value="ECO:0007669"/>
    <property type="project" value="UniProtKB-UniRule"/>
</dbReference>
<dbReference type="Pfam" id="PF20142">
    <property type="entry name" value="Scaffold"/>
    <property type="match status" value="1"/>
</dbReference>
<feature type="active site" description="Nucleophile" evidence="7">
    <location>
        <position position="450"/>
    </location>
</feature>
<dbReference type="GO" id="GO:0004180">
    <property type="term" value="F:carboxypeptidase activity"/>
    <property type="evidence" value="ECO:0007669"/>
    <property type="project" value="UniProtKB-ARBA"/>
</dbReference>
<dbReference type="InterPro" id="IPR052905">
    <property type="entry name" value="LD-transpeptidase_YkuD-like"/>
</dbReference>
<dbReference type="InterPro" id="IPR038063">
    <property type="entry name" value="Transpep_catalytic_dom"/>
</dbReference>
<dbReference type="GO" id="GO:0016740">
    <property type="term" value="F:transferase activity"/>
    <property type="evidence" value="ECO:0007669"/>
    <property type="project" value="UniProtKB-KW"/>
</dbReference>
<dbReference type="Gene3D" id="1.10.101.10">
    <property type="entry name" value="PGBD-like superfamily/PGBD"/>
    <property type="match status" value="1"/>
</dbReference>
<dbReference type="PANTHER" id="PTHR41533:SF2">
    <property type="entry name" value="BLR7131 PROTEIN"/>
    <property type="match status" value="1"/>
</dbReference>
<evidence type="ECO:0000256" key="5">
    <source>
        <dbReference type="ARBA" id="ARBA00022984"/>
    </source>
</evidence>
<organism evidence="10 11">
    <name type="scientific">Litorivita pollutaquae</name>
    <dbReference type="NCBI Taxonomy" id="2200892"/>
    <lineage>
        <taxon>Bacteria</taxon>
        <taxon>Pseudomonadati</taxon>
        <taxon>Pseudomonadota</taxon>
        <taxon>Alphaproteobacteria</taxon>
        <taxon>Rhodobacterales</taxon>
        <taxon>Paracoccaceae</taxon>
        <taxon>Litorivita</taxon>
    </lineage>
</organism>
<dbReference type="AlphaFoldDB" id="A0A2V4MNJ0"/>
<evidence type="ECO:0000313" key="11">
    <source>
        <dbReference type="Proteomes" id="UP000248012"/>
    </source>
</evidence>
<evidence type="ECO:0000256" key="1">
    <source>
        <dbReference type="ARBA" id="ARBA00004752"/>
    </source>
</evidence>
<keyword evidence="8" id="KW-0732">Signal</keyword>
<evidence type="ECO:0000313" key="10">
    <source>
        <dbReference type="EMBL" id="PYC48301.1"/>
    </source>
</evidence>
<dbReference type="CDD" id="cd16913">
    <property type="entry name" value="YkuD_like"/>
    <property type="match status" value="1"/>
</dbReference>
<gene>
    <name evidence="10" type="ORF">DI396_04705</name>
</gene>
<feature type="domain" description="L,D-TPase catalytic" evidence="9">
    <location>
        <begin position="299"/>
        <end position="475"/>
    </location>
</feature>
<feature type="active site" description="Proton donor/acceptor" evidence="7">
    <location>
        <position position="431"/>
    </location>
</feature>
<comment type="caution">
    <text evidence="10">The sequence shown here is derived from an EMBL/GenBank/DDBJ whole genome shotgun (WGS) entry which is preliminary data.</text>
</comment>
<dbReference type="UniPathway" id="UPA00219"/>
<dbReference type="InterPro" id="IPR002477">
    <property type="entry name" value="Peptidoglycan-bd-like"/>
</dbReference>
<dbReference type="EMBL" id="QFVT01000003">
    <property type="protein sequence ID" value="PYC48301.1"/>
    <property type="molecule type" value="Genomic_DNA"/>
</dbReference>
<dbReference type="SUPFAM" id="SSF141523">
    <property type="entry name" value="L,D-transpeptidase catalytic domain-like"/>
    <property type="match status" value="1"/>
</dbReference>
<evidence type="ECO:0000256" key="2">
    <source>
        <dbReference type="ARBA" id="ARBA00005992"/>
    </source>
</evidence>
<dbReference type="InterPro" id="IPR036366">
    <property type="entry name" value="PGBDSf"/>
</dbReference>
<feature type="chain" id="PRO_5016070688" evidence="8">
    <location>
        <begin position="33"/>
        <end position="539"/>
    </location>
</feature>
<dbReference type="GO" id="GO:0009252">
    <property type="term" value="P:peptidoglycan biosynthetic process"/>
    <property type="evidence" value="ECO:0007669"/>
    <property type="project" value="UniProtKB-UniPathway"/>
</dbReference>
<evidence type="ECO:0000256" key="7">
    <source>
        <dbReference type="PROSITE-ProRule" id="PRU01373"/>
    </source>
</evidence>
<keyword evidence="5 7" id="KW-0573">Peptidoglycan synthesis</keyword>
<evidence type="ECO:0000256" key="6">
    <source>
        <dbReference type="ARBA" id="ARBA00023316"/>
    </source>
</evidence>
<dbReference type="InterPro" id="IPR005490">
    <property type="entry name" value="LD_TPept_cat_dom"/>
</dbReference>
<accession>A0A2V4MNJ0</accession>
<sequence length="539" mass="59858">MSLAYRGGAIRSFFAIMAMVLGLLTHAAPATAQVTAFKQAIAESASNDRDLAAFYKANDYKPLWIGSGGRFSNRRNALFRAIKSADDHGLPGSRYKGDELKALVKTAKSPRDRGRLEVEFSRRFLDLATSMQTGTLVPKRVISEIKRDVPLRDRSSYLVNFAKSSPAGFFRALPPKSPEYTRLMKAKMTLERQLGKGGWGPTVPAKSLKPGASGPAVVALRNRLIAMGYLRRSASQTYDADLQKAVQRFQGDNGLSADGVAGAGTMAELNKGVDDRLRAVIVAMERERWMNLPQGRGKRHILVNLTDFTARIIDNNRETFRTRSVIGATDRDRRSPEFSDVMEFMVINPTWNVPRSITVKEYLPMLKRNPNAAGHLRIVDARGRTVSRSAVNFNSYTAKTFPFNLKQPPSDGNALGLVKFMFPNKYNIYLHDTPSKSLFNREVRAFSHGCIRLADPFDFAYALLAKQTNDPKGVFHAHLKTGQESVVPLEEPVPVHLIYRTAFTTAKGGVEYRRDIYGRDATIWKALAREGVALRAVGG</sequence>
<protein>
    <submittedName>
        <fullName evidence="10">Murein L,D-transpeptidase</fullName>
    </submittedName>
</protein>
<dbReference type="PANTHER" id="PTHR41533">
    <property type="entry name" value="L,D-TRANSPEPTIDASE HI_1667-RELATED"/>
    <property type="match status" value="1"/>
</dbReference>
<evidence type="ECO:0000259" key="9">
    <source>
        <dbReference type="PROSITE" id="PS52029"/>
    </source>
</evidence>
<reference evidence="10 11" key="1">
    <citation type="submission" date="2018-05" db="EMBL/GenBank/DDBJ databases">
        <title>Oceanovita maritima gen. nov., sp. nov., a marine bacterium in the family Rhodobacteraceae isolated from surface seawater of Lundu port Xiamen, China.</title>
        <authorList>
            <person name="Hetharua B.H."/>
            <person name="Min D."/>
            <person name="Liao H."/>
            <person name="Tian Y."/>
        </authorList>
    </citation>
    <scope>NUCLEOTIDE SEQUENCE [LARGE SCALE GENOMIC DNA]</scope>
    <source>
        <strain evidence="10 11">FSX-11</strain>
    </source>
</reference>
<dbReference type="Proteomes" id="UP000248012">
    <property type="component" value="Unassembled WGS sequence"/>
</dbReference>
<evidence type="ECO:0000256" key="4">
    <source>
        <dbReference type="ARBA" id="ARBA00022960"/>
    </source>
</evidence>
<evidence type="ECO:0000256" key="8">
    <source>
        <dbReference type="SAM" id="SignalP"/>
    </source>
</evidence>
<keyword evidence="11" id="KW-1185">Reference proteome</keyword>
<dbReference type="OrthoDB" id="9778545at2"/>
<dbReference type="Pfam" id="PF03734">
    <property type="entry name" value="YkuD"/>
    <property type="match status" value="1"/>
</dbReference>
<keyword evidence="6 7" id="KW-0961">Cell wall biogenesis/degradation</keyword>
<keyword evidence="3" id="KW-0808">Transferase</keyword>
<dbReference type="PROSITE" id="PS52029">
    <property type="entry name" value="LD_TPASE"/>
    <property type="match status" value="1"/>
</dbReference>
<comment type="similarity">
    <text evidence="2">Belongs to the YkuD family.</text>
</comment>
<dbReference type="InterPro" id="IPR036365">
    <property type="entry name" value="PGBD-like_sf"/>
</dbReference>
<dbReference type="Gene3D" id="2.40.440.10">
    <property type="entry name" value="L,D-transpeptidase catalytic domain-like"/>
    <property type="match status" value="1"/>
</dbReference>
<keyword evidence="4 7" id="KW-0133">Cell shape</keyword>
<evidence type="ECO:0000256" key="3">
    <source>
        <dbReference type="ARBA" id="ARBA00022679"/>
    </source>
</evidence>